<protein>
    <submittedName>
        <fullName evidence="2">Uncharacterized protein</fullName>
    </submittedName>
</protein>
<comment type="caution">
    <text evidence="2">The sequence shown here is derived from an EMBL/GenBank/DDBJ whole genome shotgun (WGS) entry which is preliminary data.</text>
</comment>
<dbReference type="EMBL" id="BMJB01000005">
    <property type="protein sequence ID" value="GGA80269.1"/>
    <property type="molecule type" value="Genomic_DNA"/>
</dbReference>
<evidence type="ECO:0000256" key="1">
    <source>
        <dbReference type="SAM" id="MobiDB-lite"/>
    </source>
</evidence>
<evidence type="ECO:0000313" key="2">
    <source>
        <dbReference type="EMBL" id="GGA80269.1"/>
    </source>
</evidence>
<keyword evidence="3" id="KW-1185">Reference proteome</keyword>
<reference evidence="2" key="1">
    <citation type="journal article" date="2014" name="Int. J. Syst. Evol. Microbiol.">
        <title>Complete genome sequence of Corynebacterium casei LMG S-19264T (=DSM 44701T), isolated from a smear-ripened cheese.</title>
        <authorList>
            <consortium name="US DOE Joint Genome Institute (JGI-PGF)"/>
            <person name="Walter F."/>
            <person name="Albersmeier A."/>
            <person name="Kalinowski J."/>
            <person name="Ruckert C."/>
        </authorList>
    </citation>
    <scope>NUCLEOTIDE SEQUENCE</scope>
    <source>
        <strain evidence="2">CGMCC 1.15447</strain>
    </source>
</reference>
<dbReference type="Proteomes" id="UP000648801">
    <property type="component" value="Unassembled WGS sequence"/>
</dbReference>
<organism evidence="2 3">
    <name type="scientific">Edaphobacter acidisoli</name>
    <dbReference type="NCBI Taxonomy" id="2040573"/>
    <lineage>
        <taxon>Bacteria</taxon>
        <taxon>Pseudomonadati</taxon>
        <taxon>Acidobacteriota</taxon>
        <taxon>Terriglobia</taxon>
        <taxon>Terriglobales</taxon>
        <taxon>Acidobacteriaceae</taxon>
        <taxon>Edaphobacter</taxon>
    </lineage>
</organism>
<reference evidence="2" key="2">
    <citation type="submission" date="2020-09" db="EMBL/GenBank/DDBJ databases">
        <authorList>
            <person name="Sun Q."/>
            <person name="Zhou Y."/>
        </authorList>
    </citation>
    <scope>NUCLEOTIDE SEQUENCE</scope>
    <source>
        <strain evidence="2">CGMCC 1.15447</strain>
    </source>
</reference>
<name>A0A916S1I9_9BACT</name>
<dbReference type="AlphaFoldDB" id="A0A916S1I9"/>
<feature type="region of interest" description="Disordered" evidence="1">
    <location>
        <begin position="81"/>
        <end position="101"/>
    </location>
</feature>
<gene>
    <name evidence="2" type="ORF">GCM10011507_34390</name>
</gene>
<accession>A0A916S1I9</accession>
<sequence>MSKLKIGRGASKVRRAPLKATINGTVADDLALMCEWSENDLSYLVNLLLEFAIAQSEDFQKHKVESVAMLSKDTNLVTKPARRSLPQANDISLRSEKEAAE</sequence>
<evidence type="ECO:0000313" key="3">
    <source>
        <dbReference type="Proteomes" id="UP000648801"/>
    </source>
</evidence>
<proteinExistence type="predicted"/>
<dbReference type="RefSeq" id="WP_188760784.1">
    <property type="nucleotide sequence ID" value="NZ_BMJB01000005.1"/>
</dbReference>